<name>A0ABW7FR85_9BURK</name>
<evidence type="ECO:0000313" key="2">
    <source>
        <dbReference type="EMBL" id="MFG6446793.1"/>
    </source>
</evidence>
<dbReference type="Proteomes" id="UP001606099">
    <property type="component" value="Unassembled WGS sequence"/>
</dbReference>
<keyword evidence="1" id="KW-0812">Transmembrane</keyword>
<sequence>MSEVLRRRLLLVLAALSTRLALLGTDLEQEKLRLMAALSGLLTAWLLGATALLMAVLALLLLCPEPWRWALASGLALALGLAAWRCLVHVQAVLSSGQPFAATLAELQRDRDALGGGPSAAAQGD</sequence>
<dbReference type="EMBL" id="JBIGHZ010000001">
    <property type="protein sequence ID" value="MFG6446793.1"/>
    <property type="molecule type" value="Genomic_DNA"/>
</dbReference>
<gene>
    <name evidence="2" type="ORF">ACG0Z6_00905</name>
</gene>
<keyword evidence="1" id="KW-1133">Transmembrane helix</keyword>
<evidence type="ECO:0000313" key="3">
    <source>
        <dbReference type="Proteomes" id="UP001606099"/>
    </source>
</evidence>
<dbReference type="RefSeq" id="WP_394457924.1">
    <property type="nucleotide sequence ID" value="NZ_JBIGHZ010000001.1"/>
</dbReference>
<protein>
    <submittedName>
        <fullName evidence="2">Phage holin family protein</fullName>
    </submittedName>
</protein>
<reference evidence="2 3" key="1">
    <citation type="submission" date="2024-08" db="EMBL/GenBank/DDBJ databases">
        <authorList>
            <person name="Lu H."/>
        </authorList>
    </citation>
    <scope>NUCLEOTIDE SEQUENCE [LARGE SCALE GENOMIC DNA]</scope>
    <source>
        <strain evidence="2 3">BYS180W</strain>
    </source>
</reference>
<comment type="caution">
    <text evidence="2">The sequence shown here is derived from an EMBL/GenBank/DDBJ whole genome shotgun (WGS) entry which is preliminary data.</text>
</comment>
<dbReference type="InterPro" id="IPR009937">
    <property type="entry name" value="Phage_holin_3_6"/>
</dbReference>
<evidence type="ECO:0000256" key="1">
    <source>
        <dbReference type="SAM" id="Phobius"/>
    </source>
</evidence>
<proteinExistence type="predicted"/>
<keyword evidence="1" id="KW-0472">Membrane</keyword>
<organism evidence="2 3">
    <name type="scientific">Roseateles rivi</name>
    <dbReference type="NCBI Taxonomy" id="3299028"/>
    <lineage>
        <taxon>Bacteria</taxon>
        <taxon>Pseudomonadati</taxon>
        <taxon>Pseudomonadota</taxon>
        <taxon>Betaproteobacteria</taxon>
        <taxon>Burkholderiales</taxon>
        <taxon>Sphaerotilaceae</taxon>
        <taxon>Roseateles</taxon>
    </lineage>
</organism>
<dbReference type="Pfam" id="PF07332">
    <property type="entry name" value="Phage_holin_3_6"/>
    <property type="match status" value="1"/>
</dbReference>
<accession>A0ABW7FR85</accession>
<feature type="transmembrane region" description="Helical" evidence="1">
    <location>
        <begin position="69"/>
        <end position="90"/>
    </location>
</feature>
<feature type="transmembrane region" description="Helical" evidence="1">
    <location>
        <begin position="37"/>
        <end position="62"/>
    </location>
</feature>
<keyword evidence="3" id="KW-1185">Reference proteome</keyword>